<dbReference type="GO" id="GO:0007608">
    <property type="term" value="P:sensory perception of smell"/>
    <property type="evidence" value="ECO:0007669"/>
    <property type="project" value="TreeGrafter"/>
</dbReference>
<dbReference type="PANTHER" id="PTHR11857:SF43">
    <property type="entry name" value="GEO07291P1-RELATED"/>
    <property type="match status" value="1"/>
</dbReference>
<reference evidence="7 8" key="1">
    <citation type="journal article" date="2023" name="Insect Mol. Biol.">
        <title>Genome sequencing provides insights into the evolution of gene families encoding plant cell wall-degrading enzymes in longhorned beetles.</title>
        <authorList>
            <person name="Shin N.R."/>
            <person name="Okamura Y."/>
            <person name="Kirsch R."/>
            <person name="Pauchet Y."/>
        </authorList>
    </citation>
    <scope>NUCLEOTIDE SEQUENCE [LARGE SCALE GENOMIC DNA]</scope>
    <source>
        <strain evidence="7">EAD_L_NR</strain>
    </source>
</reference>
<feature type="non-terminal residue" evidence="7">
    <location>
        <position position="1"/>
    </location>
</feature>
<comment type="caution">
    <text evidence="7">The sequence shown here is derived from an EMBL/GenBank/DDBJ whole genome shotgun (WGS) entry which is preliminary data.</text>
</comment>
<dbReference type="InterPro" id="IPR036728">
    <property type="entry name" value="PBP_GOBP_sf"/>
</dbReference>
<organism evidence="7 8">
    <name type="scientific">Exocentrus adspersus</name>
    <dbReference type="NCBI Taxonomy" id="1586481"/>
    <lineage>
        <taxon>Eukaryota</taxon>
        <taxon>Metazoa</taxon>
        <taxon>Ecdysozoa</taxon>
        <taxon>Arthropoda</taxon>
        <taxon>Hexapoda</taxon>
        <taxon>Insecta</taxon>
        <taxon>Pterygota</taxon>
        <taxon>Neoptera</taxon>
        <taxon>Endopterygota</taxon>
        <taxon>Coleoptera</taxon>
        <taxon>Polyphaga</taxon>
        <taxon>Cucujiformia</taxon>
        <taxon>Chrysomeloidea</taxon>
        <taxon>Cerambycidae</taxon>
        <taxon>Lamiinae</taxon>
        <taxon>Acanthocinini</taxon>
        <taxon>Exocentrus</taxon>
    </lineage>
</organism>
<sequence length="112" mass="12132">GMTEEMKELAAALHKTCVAETGIDEGLISKVNAEKVLPDDEKLKCFLKCLMEQTGVLNEDGTLDVDAAIAIHPDEVRGTLEPIIRKCAPTAPGNPCENSWMAHKCLLESNPD</sequence>
<evidence type="ECO:0000256" key="1">
    <source>
        <dbReference type="ARBA" id="ARBA00004613"/>
    </source>
</evidence>
<dbReference type="EMBL" id="JANEYG010000012">
    <property type="protein sequence ID" value="KAJ8921013.1"/>
    <property type="molecule type" value="Genomic_DNA"/>
</dbReference>
<evidence type="ECO:0000256" key="3">
    <source>
        <dbReference type="ARBA" id="ARBA00022525"/>
    </source>
</evidence>
<dbReference type="Proteomes" id="UP001159042">
    <property type="component" value="Unassembled WGS sequence"/>
</dbReference>
<dbReference type="SUPFAM" id="SSF47565">
    <property type="entry name" value="Insect pheromone/odorant-binding proteins"/>
    <property type="match status" value="1"/>
</dbReference>
<accession>A0AAV8W3D5</accession>
<proteinExistence type="inferred from homology"/>
<evidence type="ECO:0000256" key="4">
    <source>
        <dbReference type="ARBA" id="ARBA00022729"/>
    </source>
</evidence>
<gene>
    <name evidence="7" type="ORF">NQ315_015809</name>
</gene>
<name>A0AAV8W3D5_9CUCU</name>
<keyword evidence="8" id="KW-1185">Reference proteome</keyword>
<evidence type="ECO:0000256" key="6">
    <source>
        <dbReference type="ARBA" id="ARBA00056866"/>
    </source>
</evidence>
<protein>
    <submittedName>
        <fullName evidence="7">Uncharacterized protein</fullName>
    </submittedName>
</protein>
<dbReference type="CDD" id="cd23992">
    <property type="entry name" value="PBP_GOBP"/>
    <property type="match status" value="1"/>
</dbReference>
<dbReference type="FunFam" id="1.10.238.20:FF:000001">
    <property type="entry name" value="General odorant-binding protein lush"/>
    <property type="match status" value="1"/>
</dbReference>
<evidence type="ECO:0000313" key="7">
    <source>
        <dbReference type="EMBL" id="KAJ8921013.1"/>
    </source>
</evidence>
<keyword evidence="4" id="KW-0732">Signal</keyword>
<comment type="function">
    <text evidence="6">May be a carrier protein for lipids.</text>
</comment>
<dbReference type="Gene3D" id="1.10.238.20">
    <property type="entry name" value="Pheromone/general odorant binding protein domain"/>
    <property type="match status" value="1"/>
</dbReference>
<evidence type="ECO:0000256" key="2">
    <source>
        <dbReference type="ARBA" id="ARBA00008098"/>
    </source>
</evidence>
<dbReference type="GO" id="GO:0005615">
    <property type="term" value="C:extracellular space"/>
    <property type="evidence" value="ECO:0007669"/>
    <property type="project" value="TreeGrafter"/>
</dbReference>
<dbReference type="GO" id="GO:0005549">
    <property type="term" value="F:odorant binding"/>
    <property type="evidence" value="ECO:0007669"/>
    <property type="project" value="InterPro"/>
</dbReference>
<evidence type="ECO:0000313" key="8">
    <source>
        <dbReference type="Proteomes" id="UP001159042"/>
    </source>
</evidence>
<dbReference type="AlphaFoldDB" id="A0AAV8W3D5"/>
<comment type="subcellular location">
    <subcellularLocation>
        <location evidence="1">Secreted</location>
    </subcellularLocation>
</comment>
<dbReference type="Pfam" id="PF01395">
    <property type="entry name" value="PBP_GOBP"/>
    <property type="match status" value="1"/>
</dbReference>
<comment type="similarity">
    <text evidence="2">Belongs to the PBP/GOBP family.</text>
</comment>
<evidence type="ECO:0000256" key="5">
    <source>
        <dbReference type="ARBA" id="ARBA00023180"/>
    </source>
</evidence>
<dbReference type="InterPro" id="IPR006170">
    <property type="entry name" value="PBP/GOBP"/>
</dbReference>
<feature type="non-terminal residue" evidence="7">
    <location>
        <position position="112"/>
    </location>
</feature>
<dbReference type="PANTHER" id="PTHR11857">
    <property type="entry name" value="ODORANT BINDING PROTEIN-RELATED"/>
    <property type="match status" value="1"/>
</dbReference>
<keyword evidence="5" id="KW-0325">Glycoprotein</keyword>
<keyword evidence="3" id="KW-0964">Secreted</keyword>
<dbReference type="SMART" id="SM00708">
    <property type="entry name" value="PhBP"/>
    <property type="match status" value="1"/>
</dbReference>